<name>A0ABW5BEP8_9BACT</name>
<reference evidence="5" key="1">
    <citation type="journal article" date="2019" name="Int. J. Syst. Evol. Microbiol.">
        <title>The Global Catalogue of Microorganisms (GCM) 10K type strain sequencing project: providing services to taxonomists for standard genome sequencing and annotation.</title>
        <authorList>
            <consortium name="The Broad Institute Genomics Platform"/>
            <consortium name="The Broad Institute Genome Sequencing Center for Infectious Disease"/>
            <person name="Wu L."/>
            <person name="Ma J."/>
        </authorList>
    </citation>
    <scope>NUCLEOTIDE SEQUENCE [LARGE SCALE GENOMIC DNA]</scope>
    <source>
        <strain evidence="5">KCTC 19812</strain>
    </source>
</reference>
<dbReference type="Pfam" id="PF01804">
    <property type="entry name" value="Penicil_amidase"/>
    <property type="match status" value="1"/>
</dbReference>
<evidence type="ECO:0000256" key="1">
    <source>
        <dbReference type="ARBA" id="ARBA00006586"/>
    </source>
</evidence>
<keyword evidence="5" id="KW-1185">Reference proteome</keyword>
<dbReference type="Gene3D" id="1.10.1400.10">
    <property type="match status" value="1"/>
</dbReference>
<comment type="caution">
    <text evidence="4">The sequence shown here is derived from an EMBL/GenBank/DDBJ whole genome shotgun (WGS) entry which is preliminary data.</text>
</comment>
<dbReference type="InterPro" id="IPR043146">
    <property type="entry name" value="Penicillin_amidase_N_B-knob"/>
</dbReference>
<dbReference type="InterPro" id="IPR029055">
    <property type="entry name" value="Ntn_hydrolases_N"/>
</dbReference>
<comment type="similarity">
    <text evidence="1">Belongs to the peptidase S45 family.</text>
</comment>
<dbReference type="InterPro" id="IPR023343">
    <property type="entry name" value="Penicillin_amidase_dom1"/>
</dbReference>
<dbReference type="Gene3D" id="2.30.120.10">
    <property type="match status" value="1"/>
</dbReference>
<keyword evidence="2" id="KW-0378">Hydrolase</keyword>
<dbReference type="PANTHER" id="PTHR34218">
    <property type="entry name" value="PEPTIDASE S45 PENICILLIN AMIDASE"/>
    <property type="match status" value="1"/>
</dbReference>
<evidence type="ECO:0000313" key="4">
    <source>
        <dbReference type="EMBL" id="MFD2203549.1"/>
    </source>
</evidence>
<dbReference type="Gene3D" id="3.60.20.10">
    <property type="entry name" value="Glutamine Phosphoribosylpyrophosphate, subunit 1, domain 1"/>
    <property type="match status" value="1"/>
</dbReference>
<organism evidence="4 5">
    <name type="scientific">Shivajiella indica</name>
    <dbReference type="NCBI Taxonomy" id="872115"/>
    <lineage>
        <taxon>Bacteria</taxon>
        <taxon>Pseudomonadati</taxon>
        <taxon>Bacteroidota</taxon>
        <taxon>Cytophagia</taxon>
        <taxon>Cytophagales</taxon>
        <taxon>Cyclobacteriaceae</taxon>
        <taxon>Shivajiella</taxon>
    </lineage>
</organism>
<evidence type="ECO:0000256" key="3">
    <source>
        <dbReference type="ARBA" id="ARBA00023145"/>
    </source>
</evidence>
<evidence type="ECO:0000313" key="5">
    <source>
        <dbReference type="Proteomes" id="UP001597414"/>
    </source>
</evidence>
<gene>
    <name evidence="4" type="ORF">ACFSKV_18355</name>
</gene>
<dbReference type="CDD" id="cd03747">
    <property type="entry name" value="Ntn_PGA_like"/>
    <property type="match status" value="1"/>
</dbReference>
<protein>
    <submittedName>
        <fullName evidence="4">Penicillin acylase family protein</fullName>
    </submittedName>
</protein>
<evidence type="ECO:0000256" key="2">
    <source>
        <dbReference type="ARBA" id="ARBA00022801"/>
    </source>
</evidence>
<keyword evidence="3" id="KW-0865">Zymogen</keyword>
<dbReference type="Gene3D" id="1.10.439.10">
    <property type="entry name" value="Penicillin Amidohydrolase, domain 1"/>
    <property type="match status" value="1"/>
</dbReference>
<dbReference type="PANTHER" id="PTHR34218:SF4">
    <property type="entry name" value="ACYL-HOMOSERINE LACTONE ACYLASE QUIP"/>
    <property type="match status" value="1"/>
</dbReference>
<dbReference type="SUPFAM" id="SSF56235">
    <property type="entry name" value="N-terminal nucleophile aminohydrolases (Ntn hydrolases)"/>
    <property type="match status" value="1"/>
</dbReference>
<proteinExistence type="inferred from homology"/>
<dbReference type="InterPro" id="IPR002692">
    <property type="entry name" value="S45"/>
</dbReference>
<dbReference type="EMBL" id="JBHUIV010000025">
    <property type="protein sequence ID" value="MFD2203549.1"/>
    <property type="molecule type" value="Genomic_DNA"/>
</dbReference>
<dbReference type="Proteomes" id="UP001597414">
    <property type="component" value="Unassembled WGS sequence"/>
</dbReference>
<dbReference type="InterPro" id="IPR014395">
    <property type="entry name" value="Pen/GL7ACA/AHL_acylase"/>
</dbReference>
<dbReference type="PIRSF" id="PIRSF001227">
    <property type="entry name" value="Pen_acylase"/>
    <property type="match status" value="1"/>
</dbReference>
<dbReference type="InterPro" id="IPR043147">
    <property type="entry name" value="Penicillin_amidase_A-knob"/>
</dbReference>
<sequence>MRYLAFFFVLIITLTLGVLLSLQIGSVPPLGLLLDPNHGFWQNSYSEDDIAEEEINLNNLKTPVKVIYDEYLIPHIFAENEEDLYRVQGFVTAKHRLWQMEFQTMAAAGRIAEIVGPVAIDLDRMTRRKGLGNSAEQALIYIQNTDPQTLKLLEAYADGVNQYIDGLSIARMPLEYKILAYRPEYWSPYKSLLLLKYMADMLVGDEDLEFTNMRTLIGDSLMDKLFPMFPEENDPVIEEERVWDFEPLKIEKPEGINYPDEEIKVKPLPQPEPGVGSNNWAVAPSKTKNGFAILANDPHLSLNLPSLWFAMQLSTPTHSVKGATLPGALGIISGFNENIAWGVTNATRDARDWYSIQFKNEDRSEYLYNDRWIQSTFRIEEIKVKGKPSFIDTVVYTHHGPVVYDRTFRSYRHDVNFALKWTAHLESNEQKTFLLLNKAKNHGDYIDALNYFTSPAQNFVFASKSGDIAMKVQGRFPLKWEGQGKYLMDGNNPAFEWQDYIPNEHNPSTLNPARGFVSSANQHSTSPSYPYYMFDNSFEHYRNRRLNSILREKEGITVEDMKRLQFDQYHLHASEALPVMINLLLKDSLENLSGPSEKYLNQLIDWNFNTFPNQEEPTLFQTWWKLLYKSIWSKWEKDDMPTVLPNKYQTVQLLRNEPESSLFDKPETEKIEVASDWVEKSFEEMVSEIQKMESEKGSYEWADFKNTRILHLVPNFESFSRKNIYTGGYSGILNATSERHGASWRMVVEMGEQITAFGIYPGGQSGNPGSKFYDNFIKIWANGDYIGFNLRKSVDKDGVLFTTQFSN</sequence>
<accession>A0ABW5BEP8</accession>
<dbReference type="RefSeq" id="WP_380806144.1">
    <property type="nucleotide sequence ID" value="NZ_JBHUIV010000025.1"/>
</dbReference>